<dbReference type="GO" id="GO:0030527">
    <property type="term" value="F:structural constituent of chromatin"/>
    <property type="evidence" value="ECO:0007669"/>
    <property type="project" value="InterPro"/>
</dbReference>
<reference evidence="1" key="2">
    <citation type="submission" date="2021-12" db="EMBL/GenBank/DDBJ databases">
        <title>Resequencing data analysis of finger millet.</title>
        <authorList>
            <person name="Hatakeyama M."/>
            <person name="Aluri S."/>
            <person name="Balachadran M.T."/>
            <person name="Sivarajan S.R."/>
            <person name="Poveda L."/>
            <person name="Shimizu-Inatsugi R."/>
            <person name="Schlapbach R."/>
            <person name="Sreeman S.M."/>
            <person name="Shimizu K.K."/>
        </authorList>
    </citation>
    <scope>NUCLEOTIDE SEQUENCE</scope>
</reference>
<protein>
    <submittedName>
        <fullName evidence="1">Uncharacterized protein</fullName>
    </submittedName>
</protein>
<sequence>MDAQRDVKPFSVITMVGIEGGLHGANTSLAKALPFGCGAVGELLENAIDEIQTDGATRIKVDKVIDHRTDHLLYLFKVKRITPHHLQLAIRGNEELNTLITSTIVCGGVILHIYKSVINKTSLLERARASGHEAFGSFWKHLLLDGGYTHRFILLSAFTPSSGGSGGRPMGNTSSRHRGRMLDPPLGTRLMRQFNSAADGGDFWLSSSVGLELRSDEWRQLGTGAGWRARAGLDDGWYEQTLGGSRREQQWRREEGPLAWWR</sequence>
<name>A0AAV5EAD6_ELECO</name>
<evidence type="ECO:0000313" key="1">
    <source>
        <dbReference type="EMBL" id="GJN19225.1"/>
    </source>
</evidence>
<organism evidence="1 2">
    <name type="scientific">Eleusine coracana subsp. coracana</name>
    <dbReference type="NCBI Taxonomy" id="191504"/>
    <lineage>
        <taxon>Eukaryota</taxon>
        <taxon>Viridiplantae</taxon>
        <taxon>Streptophyta</taxon>
        <taxon>Embryophyta</taxon>
        <taxon>Tracheophyta</taxon>
        <taxon>Spermatophyta</taxon>
        <taxon>Magnoliopsida</taxon>
        <taxon>Liliopsida</taxon>
        <taxon>Poales</taxon>
        <taxon>Poaceae</taxon>
        <taxon>PACMAD clade</taxon>
        <taxon>Chloridoideae</taxon>
        <taxon>Cynodonteae</taxon>
        <taxon>Eleusininae</taxon>
        <taxon>Eleusine</taxon>
    </lineage>
</organism>
<accession>A0AAV5EAD6</accession>
<dbReference type="InterPro" id="IPR009072">
    <property type="entry name" value="Histone-fold"/>
</dbReference>
<dbReference type="GO" id="GO:0000786">
    <property type="term" value="C:nucleosome"/>
    <property type="evidence" value="ECO:0007669"/>
    <property type="project" value="InterPro"/>
</dbReference>
<dbReference type="PANTHER" id="PTHR23430">
    <property type="entry name" value="HISTONE H2A"/>
    <property type="match status" value="1"/>
</dbReference>
<dbReference type="GO" id="GO:0046982">
    <property type="term" value="F:protein heterodimerization activity"/>
    <property type="evidence" value="ECO:0007669"/>
    <property type="project" value="InterPro"/>
</dbReference>
<dbReference type="AlphaFoldDB" id="A0AAV5EAD6"/>
<dbReference type="SUPFAM" id="SSF47113">
    <property type="entry name" value="Histone-fold"/>
    <property type="match status" value="1"/>
</dbReference>
<gene>
    <name evidence="1" type="primary">gb06474</name>
    <name evidence="1" type="ORF">PR202_gb06474</name>
</gene>
<reference evidence="1" key="1">
    <citation type="journal article" date="2018" name="DNA Res.">
        <title>Multiple hybrid de novo genome assembly of finger millet, an orphan allotetraploid crop.</title>
        <authorList>
            <person name="Hatakeyama M."/>
            <person name="Aluri S."/>
            <person name="Balachadran M.T."/>
            <person name="Sivarajan S.R."/>
            <person name="Patrignani A."/>
            <person name="Gruter S."/>
            <person name="Poveda L."/>
            <person name="Shimizu-Inatsugi R."/>
            <person name="Baeten J."/>
            <person name="Francoijs K.J."/>
            <person name="Nataraja K.N."/>
            <person name="Reddy Y.A.N."/>
            <person name="Phadnis S."/>
            <person name="Ravikumar R.L."/>
            <person name="Schlapbach R."/>
            <person name="Sreeman S.M."/>
            <person name="Shimizu K.K."/>
        </authorList>
    </citation>
    <scope>NUCLEOTIDE SEQUENCE</scope>
</reference>
<dbReference type="InterPro" id="IPR002119">
    <property type="entry name" value="Histone_H2A"/>
</dbReference>
<comment type="caution">
    <text evidence="1">The sequence shown here is derived from an EMBL/GenBank/DDBJ whole genome shotgun (WGS) entry which is preliminary data.</text>
</comment>
<dbReference type="Gene3D" id="1.10.20.10">
    <property type="entry name" value="Histone, subunit A"/>
    <property type="match status" value="1"/>
</dbReference>
<keyword evidence="2" id="KW-1185">Reference proteome</keyword>
<proteinExistence type="predicted"/>
<dbReference type="EMBL" id="BQKI01000074">
    <property type="protein sequence ID" value="GJN19225.1"/>
    <property type="molecule type" value="Genomic_DNA"/>
</dbReference>
<evidence type="ECO:0000313" key="2">
    <source>
        <dbReference type="Proteomes" id="UP001054889"/>
    </source>
</evidence>
<dbReference type="GO" id="GO:0003677">
    <property type="term" value="F:DNA binding"/>
    <property type="evidence" value="ECO:0007669"/>
    <property type="project" value="InterPro"/>
</dbReference>
<dbReference type="Proteomes" id="UP001054889">
    <property type="component" value="Unassembled WGS sequence"/>
</dbReference>